<dbReference type="Proteomes" id="UP000031668">
    <property type="component" value="Unassembled WGS sequence"/>
</dbReference>
<dbReference type="SUPFAM" id="SSF48452">
    <property type="entry name" value="TPR-like"/>
    <property type="match status" value="1"/>
</dbReference>
<dbReference type="Pfam" id="PF14938">
    <property type="entry name" value="SNAP"/>
    <property type="match status" value="1"/>
</dbReference>
<name>A0A0C2MLW5_THEKT</name>
<dbReference type="InterPro" id="IPR011990">
    <property type="entry name" value="TPR-like_helical_dom_sf"/>
</dbReference>
<keyword evidence="2" id="KW-1185">Reference proteome</keyword>
<organism evidence="1 2">
    <name type="scientific">Thelohanellus kitauei</name>
    <name type="common">Myxosporean</name>
    <dbReference type="NCBI Taxonomy" id="669202"/>
    <lineage>
        <taxon>Eukaryota</taxon>
        <taxon>Metazoa</taxon>
        <taxon>Cnidaria</taxon>
        <taxon>Myxozoa</taxon>
        <taxon>Myxosporea</taxon>
        <taxon>Bivalvulida</taxon>
        <taxon>Platysporina</taxon>
        <taxon>Myxobolidae</taxon>
        <taxon>Thelohanellus</taxon>
    </lineage>
</organism>
<gene>
    <name evidence="1" type="ORF">RF11_05419</name>
</gene>
<evidence type="ECO:0000313" key="1">
    <source>
        <dbReference type="EMBL" id="KII65355.1"/>
    </source>
</evidence>
<reference evidence="1 2" key="1">
    <citation type="journal article" date="2014" name="Genome Biol. Evol.">
        <title>The genome of the myxosporean Thelohanellus kitauei shows adaptations to nutrient acquisition within its fish host.</title>
        <authorList>
            <person name="Yang Y."/>
            <person name="Xiong J."/>
            <person name="Zhou Z."/>
            <person name="Huo F."/>
            <person name="Miao W."/>
            <person name="Ran C."/>
            <person name="Liu Y."/>
            <person name="Zhang J."/>
            <person name="Feng J."/>
            <person name="Wang M."/>
            <person name="Wang M."/>
            <person name="Wang L."/>
            <person name="Yao B."/>
        </authorList>
    </citation>
    <scope>NUCLEOTIDE SEQUENCE [LARGE SCALE GENOMIC DNA]</scope>
    <source>
        <strain evidence="1">Wuqing</strain>
    </source>
</reference>
<proteinExistence type="predicted"/>
<evidence type="ECO:0000313" key="2">
    <source>
        <dbReference type="Proteomes" id="UP000031668"/>
    </source>
</evidence>
<dbReference type="EMBL" id="JWZT01003906">
    <property type="protein sequence ID" value="KII65355.1"/>
    <property type="molecule type" value="Genomic_DNA"/>
</dbReference>
<protein>
    <recommendedName>
        <fullName evidence="3">Alpha-soluble NSF attachment protein</fullName>
    </recommendedName>
</protein>
<dbReference type="Gene3D" id="1.25.40.10">
    <property type="entry name" value="Tetratricopeptide repeat domain"/>
    <property type="match status" value="1"/>
</dbReference>
<dbReference type="AlphaFoldDB" id="A0A0C2MLW5"/>
<accession>A0A0C2MLW5</accession>
<evidence type="ECO:0008006" key="3">
    <source>
        <dbReference type="Google" id="ProtNLM"/>
    </source>
</evidence>
<sequence length="195" mass="23066">MSEREAEMLIRKANRILERANLVDLFRYPFMNDKRPNYSFKKAIKNLYKAAEIYYHLCEYTSKIYSDIGGKVFRVLSDTRSAIKYYDYAANCFAVSNIKYMCLHMYLKAFRLYLNMGDFSGAENYLDEASEYLEAIIVDSLCVSEFYENVINIYVEKATNDLANRFTNKYEFKHAEYLFRVEKYDEASQLFTGVL</sequence>
<comment type="caution">
    <text evidence="1">The sequence shown here is derived from an EMBL/GenBank/DDBJ whole genome shotgun (WGS) entry which is preliminary data.</text>
</comment>